<dbReference type="Pfam" id="PF18458">
    <property type="entry name" value="XPB_DRD"/>
    <property type="match status" value="1"/>
</dbReference>
<dbReference type="EC" id="5.6.2.4" evidence="8"/>
<dbReference type="PANTHER" id="PTHR11274">
    <property type="entry name" value="RAD25/XP-B DNA REPAIR HELICASE"/>
    <property type="match status" value="1"/>
</dbReference>
<evidence type="ECO:0000256" key="6">
    <source>
        <dbReference type="ARBA" id="ARBA00023235"/>
    </source>
</evidence>
<evidence type="ECO:0000256" key="2">
    <source>
        <dbReference type="ARBA" id="ARBA00022741"/>
    </source>
</evidence>
<dbReference type="CDD" id="cd17926">
    <property type="entry name" value="DEXHc_RE"/>
    <property type="match status" value="1"/>
</dbReference>
<evidence type="ECO:0000256" key="5">
    <source>
        <dbReference type="ARBA" id="ARBA00022840"/>
    </source>
</evidence>
<dbReference type="PROSITE" id="PS51192">
    <property type="entry name" value="HELICASE_ATP_BIND_1"/>
    <property type="match status" value="1"/>
</dbReference>
<dbReference type="Proteomes" id="UP000653692">
    <property type="component" value="Unassembled WGS sequence"/>
</dbReference>
<evidence type="ECO:0000313" key="13">
    <source>
        <dbReference type="Proteomes" id="UP000653692"/>
    </source>
</evidence>
<keyword evidence="5" id="KW-0067">ATP-binding</keyword>
<reference evidence="12" key="1">
    <citation type="journal article" date="2020" name="ISME J.">
        <title>Gammaproteobacteria mediating utilization of methyl-, sulfur- and petroleum organic compounds in deep ocean hydrothermal plumes.</title>
        <authorList>
            <person name="Zhou Z."/>
            <person name="Liu Y."/>
            <person name="Pan J."/>
            <person name="Cron B.R."/>
            <person name="Toner B.M."/>
            <person name="Anantharaman K."/>
            <person name="Breier J.A."/>
            <person name="Dick G.J."/>
            <person name="Li M."/>
        </authorList>
    </citation>
    <scope>NUCLEOTIDE SEQUENCE</scope>
    <source>
        <strain evidence="12">SZUA-1476</strain>
    </source>
</reference>
<comment type="catalytic activity">
    <reaction evidence="7">
        <text>Couples ATP hydrolysis with the unwinding of duplex DNA by translocating in the 3'-5' direction.</text>
        <dbReference type="EC" id="5.6.2.4"/>
    </reaction>
</comment>
<keyword evidence="6" id="KW-0413">Isomerase</keyword>
<organism evidence="12 13">
    <name type="scientific">Thermococcus paralvinellae</name>
    <dbReference type="NCBI Taxonomy" id="582419"/>
    <lineage>
        <taxon>Archaea</taxon>
        <taxon>Methanobacteriati</taxon>
        <taxon>Methanobacteriota</taxon>
        <taxon>Thermococci</taxon>
        <taxon>Thermococcales</taxon>
        <taxon>Thermococcaceae</taxon>
        <taxon>Thermococcus</taxon>
    </lineage>
</organism>
<evidence type="ECO:0000256" key="3">
    <source>
        <dbReference type="ARBA" id="ARBA00022801"/>
    </source>
</evidence>
<evidence type="ECO:0000313" key="12">
    <source>
        <dbReference type="EMBL" id="HIP89738.1"/>
    </source>
</evidence>
<dbReference type="Gene3D" id="3.40.50.300">
    <property type="entry name" value="P-loop containing nucleotide triphosphate hydrolases"/>
    <property type="match status" value="2"/>
</dbReference>
<dbReference type="GO" id="GO:0016787">
    <property type="term" value="F:hydrolase activity"/>
    <property type="evidence" value="ECO:0007669"/>
    <property type="project" value="UniProtKB-KW"/>
</dbReference>
<dbReference type="GO" id="GO:0004386">
    <property type="term" value="F:helicase activity"/>
    <property type="evidence" value="ECO:0007669"/>
    <property type="project" value="UniProtKB-KW"/>
</dbReference>
<dbReference type="Pfam" id="PF04851">
    <property type="entry name" value="ResIII"/>
    <property type="match status" value="1"/>
</dbReference>
<comment type="caution">
    <text evidence="12">The sequence shown here is derived from an EMBL/GenBank/DDBJ whole genome shotgun (WGS) entry which is preliminary data.</text>
</comment>
<evidence type="ECO:0000256" key="7">
    <source>
        <dbReference type="ARBA" id="ARBA00034617"/>
    </source>
</evidence>
<comment type="catalytic activity">
    <reaction evidence="9">
        <text>ATP + H2O = ADP + phosphate + H(+)</text>
        <dbReference type="Rhea" id="RHEA:13065"/>
        <dbReference type="ChEBI" id="CHEBI:15377"/>
        <dbReference type="ChEBI" id="CHEBI:15378"/>
        <dbReference type="ChEBI" id="CHEBI:30616"/>
        <dbReference type="ChEBI" id="CHEBI:43474"/>
        <dbReference type="ChEBI" id="CHEBI:456216"/>
        <dbReference type="EC" id="5.6.2.4"/>
    </reaction>
</comment>
<dbReference type="InterPro" id="IPR027417">
    <property type="entry name" value="P-loop_NTPase"/>
</dbReference>
<dbReference type="InterPro" id="IPR014001">
    <property type="entry name" value="Helicase_ATP-bd"/>
</dbReference>
<dbReference type="InterPro" id="IPR006935">
    <property type="entry name" value="Helicase/UvrB_N"/>
</dbReference>
<name>A0A832ZNI3_9EURY</name>
<protein>
    <recommendedName>
        <fullName evidence="8">DNA 3'-5' helicase</fullName>
        <ecNumber evidence="8">5.6.2.4</ecNumber>
    </recommendedName>
</protein>
<dbReference type="AlphaFoldDB" id="A0A832ZNI3"/>
<dbReference type="GO" id="GO:0140097">
    <property type="term" value="F:catalytic activity, acting on DNA"/>
    <property type="evidence" value="ECO:0007669"/>
    <property type="project" value="UniProtKB-ARBA"/>
</dbReference>
<dbReference type="InterPro" id="IPR040699">
    <property type="entry name" value="XPB_DRD"/>
</dbReference>
<gene>
    <name evidence="12" type="ORF">EYH24_07550</name>
</gene>
<dbReference type="EMBL" id="DQUR01000255">
    <property type="protein sequence ID" value="HIP89738.1"/>
    <property type="molecule type" value="Genomic_DNA"/>
</dbReference>
<dbReference type="SMART" id="SM00487">
    <property type="entry name" value="DEXDc"/>
    <property type="match status" value="1"/>
</dbReference>
<evidence type="ECO:0000259" key="10">
    <source>
        <dbReference type="PROSITE" id="PS51192"/>
    </source>
</evidence>
<evidence type="ECO:0000256" key="9">
    <source>
        <dbReference type="ARBA" id="ARBA00048988"/>
    </source>
</evidence>
<dbReference type="Gene3D" id="3.40.1170.30">
    <property type="match status" value="1"/>
</dbReference>
<sequence length="460" mass="53295">MKVRLHYDRGTIVIEGNVHVPFARWDERCNHYRALAYKYRDIIEFLRQEGVEFEDHVLDNVIPSPVYDVEFDFELRDYQKEAVEKWMRSKRGVIVLPTGAGKTIIALEIIRRLSVSTLVVVPTLALLEQWKERLSVFGDVGEFSGRKKELSPITVTTYDSAYINAEILGDKFLLIVFDECHHLPSEAYRNIAQMSVAPYRLGLTAFPERADELHELLPDLIGGIVYQKTPEELVGKYLALYEVVGIRIPLTKEEKERYRRYYEIFKSYIEKRGITFRNLEDFQRIVMRSGSDEEAFKALRALEQARKIAFSSKRKLEKLREILERHKGEKIIIFTRHNELVYGISRRFLIPAITHKTDKKERSEILKKFREGRYKAIVSSQVLDEGIDVPDASVGIIISGTGSSRELVQRLGRILRPAPGKEKATLYEFISVGTSEVRVAKRRKSGLKRVVNSSRFFCFL</sequence>
<feature type="domain" description="Helicase C-terminal" evidence="11">
    <location>
        <begin position="315"/>
        <end position="460"/>
    </location>
</feature>
<dbReference type="GO" id="GO:0003677">
    <property type="term" value="F:DNA binding"/>
    <property type="evidence" value="ECO:0007669"/>
    <property type="project" value="InterPro"/>
</dbReference>
<dbReference type="SMART" id="SM00490">
    <property type="entry name" value="HELICc"/>
    <property type="match status" value="1"/>
</dbReference>
<evidence type="ECO:0000259" key="11">
    <source>
        <dbReference type="PROSITE" id="PS51194"/>
    </source>
</evidence>
<dbReference type="PROSITE" id="PS51194">
    <property type="entry name" value="HELICASE_CTER"/>
    <property type="match status" value="1"/>
</dbReference>
<feature type="domain" description="Helicase ATP-binding" evidence="10">
    <location>
        <begin position="83"/>
        <end position="225"/>
    </location>
</feature>
<evidence type="ECO:0000256" key="1">
    <source>
        <dbReference type="ARBA" id="ARBA00006637"/>
    </source>
</evidence>
<comment type="similarity">
    <text evidence="1">Belongs to the helicase family. RAD25/XPB subfamily.</text>
</comment>
<keyword evidence="3" id="KW-0378">Hydrolase</keyword>
<dbReference type="InterPro" id="IPR001650">
    <property type="entry name" value="Helicase_C-like"/>
</dbReference>
<proteinExistence type="inferred from homology"/>
<dbReference type="SUPFAM" id="SSF52540">
    <property type="entry name" value="P-loop containing nucleoside triphosphate hydrolases"/>
    <property type="match status" value="2"/>
</dbReference>
<dbReference type="GO" id="GO:0005524">
    <property type="term" value="F:ATP binding"/>
    <property type="evidence" value="ECO:0007669"/>
    <property type="project" value="UniProtKB-KW"/>
</dbReference>
<dbReference type="InterPro" id="IPR032438">
    <property type="entry name" value="ERCC3_RAD25_C"/>
</dbReference>
<dbReference type="Pfam" id="PF00271">
    <property type="entry name" value="Helicase_C"/>
    <property type="match status" value="1"/>
</dbReference>
<keyword evidence="4 12" id="KW-0347">Helicase</keyword>
<dbReference type="PANTHER" id="PTHR11274:SF0">
    <property type="entry name" value="GENERAL TRANSCRIPTION AND DNA REPAIR FACTOR IIH HELICASE SUBUNIT XPB"/>
    <property type="match status" value="1"/>
</dbReference>
<dbReference type="CDD" id="cd18789">
    <property type="entry name" value="SF2_C_XPB"/>
    <property type="match status" value="1"/>
</dbReference>
<dbReference type="InterPro" id="IPR050615">
    <property type="entry name" value="ATP-dep_DNA_Helicase"/>
</dbReference>
<keyword evidence="2" id="KW-0547">Nucleotide-binding</keyword>
<evidence type="ECO:0000256" key="4">
    <source>
        <dbReference type="ARBA" id="ARBA00022806"/>
    </source>
</evidence>
<accession>A0A832ZNI3</accession>
<evidence type="ECO:0000256" key="8">
    <source>
        <dbReference type="ARBA" id="ARBA00034808"/>
    </source>
</evidence>